<keyword evidence="3 5" id="KW-1133">Transmembrane helix</keyword>
<feature type="transmembrane region" description="Helical" evidence="5">
    <location>
        <begin position="97"/>
        <end position="116"/>
    </location>
</feature>
<feature type="transmembrane region" description="Helical" evidence="5">
    <location>
        <begin position="162"/>
        <end position="183"/>
    </location>
</feature>
<feature type="transmembrane region" description="Helical" evidence="5">
    <location>
        <begin position="380"/>
        <end position="401"/>
    </location>
</feature>
<dbReference type="InterPro" id="IPR020846">
    <property type="entry name" value="MFS_dom"/>
</dbReference>
<protein>
    <submittedName>
        <fullName evidence="7">MFS transporter</fullName>
    </submittedName>
</protein>
<dbReference type="SUPFAM" id="SSF103473">
    <property type="entry name" value="MFS general substrate transporter"/>
    <property type="match status" value="1"/>
</dbReference>
<dbReference type="EMBL" id="BAAALT010000056">
    <property type="protein sequence ID" value="GAA1800468.1"/>
    <property type="molecule type" value="Genomic_DNA"/>
</dbReference>
<keyword evidence="4 5" id="KW-0472">Membrane</keyword>
<dbReference type="PANTHER" id="PTHR23514:SF13">
    <property type="entry name" value="INNER MEMBRANE PROTEIN YBJJ"/>
    <property type="match status" value="1"/>
</dbReference>
<dbReference type="InterPro" id="IPR051788">
    <property type="entry name" value="MFS_Transporter"/>
</dbReference>
<dbReference type="InterPro" id="IPR036259">
    <property type="entry name" value="MFS_trans_sf"/>
</dbReference>
<feature type="transmembrane region" description="Helical" evidence="5">
    <location>
        <begin position="223"/>
        <end position="241"/>
    </location>
</feature>
<organism evidence="7 8">
    <name type="scientific">Luedemannella flava</name>
    <dbReference type="NCBI Taxonomy" id="349316"/>
    <lineage>
        <taxon>Bacteria</taxon>
        <taxon>Bacillati</taxon>
        <taxon>Actinomycetota</taxon>
        <taxon>Actinomycetes</taxon>
        <taxon>Micromonosporales</taxon>
        <taxon>Micromonosporaceae</taxon>
        <taxon>Luedemannella</taxon>
    </lineage>
</organism>
<feature type="transmembrane region" description="Helical" evidence="5">
    <location>
        <begin position="356"/>
        <end position="374"/>
    </location>
</feature>
<keyword evidence="2 5" id="KW-0812">Transmembrane</keyword>
<evidence type="ECO:0000259" key="6">
    <source>
        <dbReference type="PROSITE" id="PS50850"/>
    </source>
</evidence>
<accession>A0ABN2LVH5</accession>
<dbReference type="RefSeq" id="WP_344129178.1">
    <property type="nucleotide sequence ID" value="NZ_BAAALT010000056.1"/>
</dbReference>
<evidence type="ECO:0000256" key="2">
    <source>
        <dbReference type="ARBA" id="ARBA00022692"/>
    </source>
</evidence>
<evidence type="ECO:0000313" key="7">
    <source>
        <dbReference type="EMBL" id="GAA1800468.1"/>
    </source>
</evidence>
<evidence type="ECO:0000256" key="3">
    <source>
        <dbReference type="ARBA" id="ARBA00022989"/>
    </source>
</evidence>
<feature type="transmembrane region" description="Helical" evidence="5">
    <location>
        <begin position="137"/>
        <end position="156"/>
    </location>
</feature>
<feature type="transmembrane region" description="Helical" evidence="5">
    <location>
        <begin position="44"/>
        <end position="66"/>
    </location>
</feature>
<evidence type="ECO:0000256" key="1">
    <source>
        <dbReference type="ARBA" id="ARBA00004651"/>
    </source>
</evidence>
<name>A0ABN2LVH5_9ACTN</name>
<feature type="transmembrane region" description="Helical" evidence="5">
    <location>
        <begin position="73"/>
        <end position="91"/>
    </location>
</feature>
<dbReference type="PANTHER" id="PTHR23514">
    <property type="entry name" value="BYPASS OF STOP CODON PROTEIN 6"/>
    <property type="match status" value="1"/>
</dbReference>
<reference evidence="7 8" key="1">
    <citation type="journal article" date="2019" name="Int. J. Syst. Evol. Microbiol.">
        <title>The Global Catalogue of Microorganisms (GCM) 10K type strain sequencing project: providing services to taxonomists for standard genome sequencing and annotation.</title>
        <authorList>
            <consortium name="The Broad Institute Genomics Platform"/>
            <consortium name="The Broad Institute Genome Sequencing Center for Infectious Disease"/>
            <person name="Wu L."/>
            <person name="Ma J."/>
        </authorList>
    </citation>
    <scope>NUCLEOTIDE SEQUENCE [LARGE SCALE GENOMIC DNA]</scope>
    <source>
        <strain evidence="7 8">JCM 13250</strain>
    </source>
</reference>
<dbReference type="Proteomes" id="UP001500218">
    <property type="component" value="Unassembled WGS sequence"/>
</dbReference>
<evidence type="ECO:0000256" key="5">
    <source>
        <dbReference type="SAM" id="Phobius"/>
    </source>
</evidence>
<feature type="transmembrane region" description="Helical" evidence="5">
    <location>
        <begin position="294"/>
        <end position="313"/>
    </location>
</feature>
<evidence type="ECO:0000313" key="8">
    <source>
        <dbReference type="Proteomes" id="UP001500218"/>
    </source>
</evidence>
<dbReference type="Pfam" id="PF07690">
    <property type="entry name" value="MFS_1"/>
    <property type="match status" value="1"/>
</dbReference>
<dbReference type="Gene3D" id="1.20.1250.20">
    <property type="entry name" value="MFS general substrate transporter like domains"/>
    <property type="match status" value="2"/>
</dbReference>
<gene>
    <name evidence="7" type="ORF">GCM10009682_22610</name>
</gene>
<feature type="transmembrane region" description="Helical" evidence="5">
    <location>
        <begin position="261"/>
        <end position="282"/>
    </location>
</feature>
<feature type="transmembrane region" description="Helical" evidence="5">
    <location>
        <begin position="319"/>
        <end position="344"/>
    </location>
</feature>
<keyword evidence="8" id="KW-1185">Reference proteome</keyword>
<comment type="caution">
    <text evidence="7">The sequence shown here is derived from an EMBL/GenBank/DDBJ whole genome shotgun (WGS) entry which is preliminary data.</text>
</comment>
<feature type="transmembrane region" description="Helical" evidence="5">
    <location>
        <begin position="12"/>
        <end position="32"/>
    </location>
</feature>
<dbReference type="InterPro" id="IPR011701">
    <property type="entry name" value="MFS"/>
</dbReference>
<sequence>MSVENRRARMAVAAAYAVQGLGFAGVVTQVPALKDRFGFDELELSLVLLTVPVVAGVGSVLAGVLVPRLGSRAVLRVAGLGVCLGLALIGAASSLYLFFPFVALFGLAVGAVDATMNMQGVAVQERYGRSIIASFHAWWSIAGIAAALIASVTAWAGWPLWLAMGSVALLGVLVATAAGPALLADRPAPATASEITLLEGLPAPGTAEEHPVTAPTAPVAAAAIRWAAVTMVGIAVMIMYIGESSVSTWSGVLLDDGLQAAAGVAPLGWAAYLGWQLVGRVFADRVVGRVGPSATVGAGAVIGAVGFAVASVAPVPWLAIVGFALVGLGLCVVVPLAFSAAGALDPTGSGVVIARVNLFNYAGFVVGSALIGVIGDSVGLRAAFVVPAVLALGILPLVAAFRTRPALAAA</sequence>
<comment type="subcellular location">
    <subcellularLocation>
        <location evidence="1">Cell membrane</location>
        <topology evidence="1">Multi-pass membrane protein</topology>
    </subcellularLocation>
</comment>
<proteinExistence type="predicted"/>
<dbReference type="PROSITE" id="PS50850">
    <property type="entry name" value="MFS"/>
    <property type="match status" value="1"/>
</dbReference>
<evidence type="ECO:0000256" key="4">
    <source>
        <dbReference type="ARBA" id="ARBA00023136"/>
    </source>
</evidence>
<dbReference type="CDD" id="cd17393">
    <property type="entry name" value="MFS_MosC_like"/>
    <property type="match status" value="1"/>
</dbReference>
<feature type="domain" description="Major facilitator superfamily (MFS) profile" evidence="6">
    <location>
        <begin position="8"/>
        <end position="406"/>
    </location>
</feature>